<dbReference type="KEGG" id="epe:CI789_01185"/>
<dbReference type="AlphaFoldDB" id="A0A3S7TGB5"/>
<dbReference type="GeneID" id="67475558"/>
<dbReference type="PANTHER" id="PTHR36572">
    <property type="entry name" value="DNA DAMAGE-INDUCIBLE PROTEIN I-RELATED"/>
    <property type="match status" value="1"/>
</dbReference>
<dbReference type="PANTHER" id="PTHR36572:SF3">
    <property type="entry name" value="VIRULENCE PROTEIN MSGA"/>
    <property type="match status" value="1"/>
</dbReference>
<sequence>MFIELIYDKRNVAEFPNARELILSELEKRVHRVFPDAGVKVKPMVTNTINTDASKGDKAKLAAIIEGMFEKPDRWLVNNM</sequence>
<dbReference type="EMBL" id="QGAC01000003">
    <property type="protein sequence ID" value="TKJ93916.1"/>
    <property type="molecule type" value="Genomic_DNA"/>
</dbReference>
<reference evidence="1 4" key="2">
    <citation type="journal article" date="2020" name="FEMS Microbiol. Ecol.">
        <title>Temporal dynamics of bacterial communities during seed development and maturation.</title>
        <authorList>
            <person name="Chesneau G."/>
            <person name="Torres-Cortes G."/>
            <person name="Briand M."/>
            <person name="Darrasse A."/>
            <person name="Preveaux A."/>
            <person name="Marais C."/>
            <person name="Jacques M.A."/>
            <person name="Shade A."/>
            <person name="Barret M."/>
        </authorList>
    </citation>
    <scope>NUCLEOTIDE SEQUENCE [LARGE SCALE GENOMIC DNA]</scope>
    <source>
        <strain evidence="1 4">CFBP13732</strain>
    </source>
</reference>
<dbReference type="RefSeq" id="WP_062744927.1">
    <property type="nucleotide sequence ID" value="NZ_CP022725.1"/>
</dbReference>
<dbReference type="InterPro" id="IPR036687">
    <property type="entry name" value="DinI-like_sf"/>
</dbReference>
<dbReference type="Proteomes" id="UP000306393">
    <property type="component" value="Unassembled WGS sequence"/>
</dbReference>
<dbReference type="Proteomes" id="UP000661012">
    <property type="component" value="Unassembled WGS sequence"/>
</dbReference>
<accession>A0A3S7TGB5</accession>
<dbReference type="OrthoDB" id="6475306at2"/>
<evidence type="ECO:0000313" key="4">
    <source>
        <dbReference type="Proteomes" id="UP000661012"/>
    </source>
</evidence>
<reference evidence="2 3" key="1">
    <citation type="journal article" date="2019" name="Sci. Rep.">
        <title>Differences in resource use lead to coexistence of seed-transmitted microbial populations.</title>
        <authorList>
            <person name="Torres-Cortes G."/>
            <person name="Garcia B.J."/>
            <person name="Compant S."/>
            <person name="Rezki S."/>
            <person name="Jones P."/>
            <person name="Preveaux A."/>
            <person name="Briand M."/>
            <person name="Roulet A."/>
            <person name="Bouchez O."/>
            <person name="Jacobson D."/>
            <person name="Barret M."/>
        </authorList>
    </citation>
    <scope>NUCLEOTIDE SEQUENCE [LARGE SCALE GENOMIC DNA]</scope>
    <source>
        <strain evidence="2 3">CFBP13511</strain>
    </source>
</reference>
<dbReference type="EMBL" id="JACYNN010000005">
    <property type="protein sequence ID" value="MBD8106639.1"/>
    <property type="molecule type" value="Genomic_DNA"/>
</dbReference>
<proteinExistence type="predicted"/>
<comment type="caution">
    <text evidence="2">The sequence shown here is derived from an EMBL/GenBank/DDBJ whole genome shotgun (WGS) entry which is preliminary data.</text>
</comment>
<dbReference type="InterPro" id="IPR010391">
    <property type="entry name" value="DNA_damage-inducible_DinI-like"/>
</dbReference>
<gene>
    <name evidence="2" type="ORF">EpCFBP13511_04775</name>
    <name evidence="1" type="ORF">IFT93_09420</name>
</gene>
<dbReference type="Gene3D" id="3.30.910.10">
    <property type="entry name" value="DinI-like"/>
    <property type="match status" value="1"/>
</dbReference>
<dbReference type="SUPFAM" id="SSF54857">
    <property type="entry name" value="DNA damage-inducible protein DinI"/>
    <property type="match status" value="1"/>
</dbReference>
<dbReference type="Pfam" id="PF06183">
    <property type="entry name" value="DinI"/>
    <property type="match status" value="1"/>
</dbReference>
<evidence type="ECO:0000313" key="1">
    <source>
        <dbReference type="EMBL" id="MBD8106639.1"/>
    </source>
</evidence>
<organism evidence="2 3">
    <name type="scientific">Erwinia persicina</name>
    <dbReference type="NCBI Taxonomy" id="55211"/>
    <lineage>
        <taxon>Bacteria</taxon>
        <taxon>Pseudomonadati</taxon>
        <taxon>Pseudomonadota</taxon>
        <taxon>Gammaproteobacteria</taxon>
        <taxon>Enterobacterales</taxon>
        <taxon>Erwiniaceae</taxon>
        <taxon>Erwinia</taxon>
    </lineage>
</organism>
<keyword evidence="4" id="KW-1185">Reference proteome</keyword>
<name>A0A3S7TGB5_9GAMM</name>
<evidence type="ECO:0000313" key="2">
    <source>
        <dbReference type="EMBL" id="TKJ93916.1"/>
    </source>
</evidence>
<protein>
    <submittedName>
        <fullName evidence="2">DinI family protein</fullName>
    </submittedName>
</protein>
<evidence type="ECO:0000313" key="3">
    <source>
        <dbReference type="Proteomes" id="UP000306393"/>
    </source>
</evidence>